<dbReference type="PANTHER" id="PTHR31225">
    <property type="entry name" value="OS04G0344100 PROTEIN-RELATED"/>
    <property type="match status" value="1"/>
</dbReference>
<reference evidence="7" key="1">
    <citation type="submission" date="2021-02" db="EMBL/GenBank/DDBJ databases">
        <authorList>
            <person name="Yin Q.X."/>
            <person name="Jiang S.L."/>
            <person name="Li D.X."/>
            <person name="Yang R."/>
            <person name="Huang H.L."/>
            <person name="Tang Q."/>
            <person name="Wang Y."/>
            <person name="Chen Z."/>
        </authorList>
    </citation>
    <scope>NUCLEOTIDE SEQUENCE</scope>
</reference>
<dbReference type="Gene3D" id="1.50.10.130">
    <property type="entry name" value="Terpene synthase, N-terminal domain"/>
    <property type="match status" value="1"/>
</dbReference>
<dbReference type="SUPFAM" id="SSF48576">
    <property type="entry name" value="Terpenoid synthases"/>
    <property type="match status" value="1"/>
</dbReference>
<dbReference type="CDD" id="cd00684">
    <property type="entry name" value="Terpene_cyclase_plant_C1"/>
    <property type="match status" value="1"/>
</dbReference>
<dbReference type="SFLD" id="SFLDS00005">
    <property type="entry name" value="Isoprenoid_Synthase_Type_I"/>
    <property type="match status" value="1"/>
</dbReference>
<dbReference type="Pfam" id="PF03936">
    <property type="entry name" value="Terpene_synth_C"/>
    <property type="match status" value="1"/>
</dbReference>
<evidence type="ECO:0000259" key="6">
    <source>
        <dbReference type="Pfam" id="PF03936"/>
    </source>
</evidence>
<dbReference type="InterPro" id="IPR008930">
    <property type="entry name" value="Terpenoid_cyclase/PrenylTrfase"/>
</dbReference>
<feature type="domain" description="Terpene synthase N-terminal" evidence="5">
    <location>
        <begin position="69"/>
        <end position="235"/>
    </location>
</feature>
<dbReference type="InterPro" id="IPR050148">
    <property type="entry name" value="Terpene_synthase-like"/>
</dbReference>
<dbReference type="AlphaFoldDB" id="A0A8K1B0P4"/>
<feature type="domain" description="Terpene synthase metal-binding" evidence="6">
    <location>
        <begin position="294"/>
        <end position="535"/>
    </location>
</feature>
<evidence type="ECO:0000256" key="3">
    <source>
        <dbReference type="ARBA" id="ARBA00022842"/>
    </source>
</evidence>
<dbReference type="PANTHER" id="PTHR31225:SF98">
    <property type="entry name" value="TERPENE SYNTHASE 9-RELATED"/>
    <property type="match status" value="1"/>
</dbReference>
<dbReference type="GO" id="GO:0000287">
    <property type="term" value="F:magnesium ion binding"/>
    <property type="evidence" value="ECO:0007669"/>
    <property type="project" value="InterPro"/>
</dbReference>
<proteinExistence type="evidence at transcript level"/>
<evidence type="ECO:0000313" key="7">
    <source>
        <dbReference type="EMBL" id="QWQ79615.1"/>
    </source>
</evidence>
<dbReference type="GO" id="GO:0016102">
    <property type="term" value="P:diterpenoid biosynthetic process"/>
    <property type="evidence" value="ECO:0007669"/>
    <property type="project" value="InterPro"/>
</dbReference>
<dbReference type="InterPro" id="IPR034741">
    <property type="entry name" value="Terpene_cyclase-like_1_C"/>
</dbReference>
<name>A0A8K1B0P4_9ROSI</name>
<keyword evidence="3" id="KW-0460">Magnesium</keyword>
<sequence length="592" mass="68034">MMETIFFSLSSSCCVTLNCQRRVVLPQNRRRRRSSSQGLIPMFPPMIVSKLHGLQAKPRRSAHYHPTIWDPNLIQSLCTPYTYEFHSTRLEWLKQNAKCLLTSNNKDPCFLLKLIHTVQRLGVAYHFEKEIEVALNLCYPDLTTNLFQTALHFCIAREHGFPISTDVFERFRNTDGKLIHDGLNRDMEGLLALYEASQLGMHGENILEELKDFSTNSLISLMEKLDSNSAIQVKESLEIPLHWRMSRVEARNFIDVYQKDTTKSLTLLLLAMLDYNLVQSVYQQELKELARWWRDLGFKDKLPFSRDRLMENFLWAMGIVSEPQFSKCRIGLTKFVCILTAIDDMYDVYGSLDELECFTDAVNRWPEMKAMENLPEYMKTCYVAMHNFASEILFDVIQSHGLDLSPHIREAWANLCRSYFVEAQWFSRGYTPTLDEYLENAWISVGGPAAILHAYVLLGCGSITKESLDCLKHGCGLIYWASLITRLSDDLGTAEAESKRGDVAKSIQCYMVQESVSKEEAQNHIKSLISYSWKKMNEESAKNSLPKSIVKMSLNMARTAHFIFRYGDGIGTSNGFMKDHLTSLIVKPIPFE</sequence>
<dbReference type="InterPro" id="IPR008949">
    <property type="entry name" value="Isoprenoid_synthase_dom_sf"/>
</dbReference>
<organism evidence="7">
    <name type="scientific">Juglans sigillata</name>
    <dbReference type="NCBI Taxonomy" id="224355"/>
    <lineage>
        <taxon>Eukaryota</taxon>
        <taxon>Viridiplantae</taxon>
        <taxon>Streptophyta</taxon>
        <taxon>Embryophyta</taxon>
        <taxon>Tracheophyta</taxon>
        <taxon>Spermatophyta</taxon>
        <taxon>Magnoliopsida</taxon>
        <taxon>eudicotyledons</taxon>
        <taxon>Gunneridae</taxon>
        <taxon>Pentapetalae</taxon>
        <taxon>rosids</taxon>
        <taxon>fabids</taxon>
        <taxon>Fagales</taxon>
        <taxon>Juglandaceae</taxon>
        <taxon>Juglans</taxon>
    </lineage>
</organism>
<accession>A0A8K1B0P4</accession>
<dbReference type="InterPro" id="IPR005630">
    <property type="entry name" value="Terpene_synthase_metal-bd"/>
</dbReference>
<dbReference type="InterPro" id="IPR044814">
    <property type="entry name" value="Terpene_cyclase_plant_C1"/>
</dbReference>
<dbReference type="EMBL" id="MW592982">
    <property type="protein sequence ID" value="QWQ79615.1"/>
    <property type="molecule type" value="mRNA"/>
</dbReference>
<evidence type="ECO:0000259" key="5">
    <source>
        <dbReference type="Pfam" id="PF01397"/>
    </source>
</evidence>
<evidence type="ECO:0000256" key="1">
    <source>
        <dbReference type="ARBA" id="ARBA00001946"/>
    </source>
</evidence>
<protein>
    <submittedName>
        <fullName evidence="7">TPS57</fullName>
    </submittedName>
</protein>
<keyword evidence="2" id="KW-0479">Metal-binding</keyword>
<dbReference type="SUPFAM" id="SSF48239">
    <property type="entry name" value="Terpenoid cyclases/Protein prenyltransferases"/>
    <property type="match status" value="1"/>
</dbReference>
<comment type="cofactor">
    <cofactor evidence="1">
        <name>Mg(2+)</name>
        <dbReference type="ChEBI" id="CHEBI:18420"/>
    </cofactor>
</comment>
<keyword evidence="4" id="KW-0456">Lyase</keyword>
<evidence type="ECO:0000256" key="2">
    <source>
        <dbReference type="ARBA" id="ARBA00022723"/>
    </source>
</evidence>
<dbReference type="Gene3D" id="1.10.600.10">
    <property type="entry name" value="Farnesyl Diphosphate Synthase"/>
    <property type="match status" value="1"/>
</dbReference>
<dbReference type="FunFam" id="1.10.600.10:FF:000007">
    <property type="entry name" value="Isoprene synthase, chloroplastic"/>
    <property type="match status" value="1"/>
</dbReference>
<dbReference type="Pfam" id="PF01397">
    <property type="entry name" value="Terpene_synth"/>
    <property type="match status" value="1"/>
</dbReference>
<dbReference type="SFLD" id="SFLDG01019">
    <property type="entry name" value="Terpene_Cyclase_Like_1_C_Termi"/>
    <property type="match status" value="1"/>
</dbReference>
<evidence type="ECO:0000256" key="4">
    <source>
        <dbReference type="ARBA" id="ARBA00023239"/>
    </source>
</evidence>
<dbReference type="InterPro" id="IPR001906">
    <property type="entry name" value="Terpene_synth_N"/>
</dbReference>
<dbReference type="InterPro" id="IPR036965">
    <property type="entry name" value="Terpene_synth_N_sf"/>
</dbReference>
<dbReference type="GO" id="GO:0010333">
    <property type="term" value="F:terpene synthase activity"/>
    <property type="evidence" value="ECO:0007669"/>
    <property type="project" value="InterPro"/>
</dbReference>